<evidence type="ECO:0000313" key="3">
    <source>
        <dbReference type="Proteomes" id="UP001064632"/>
    </source>
</evidence>
<sequence length="378" mass="39967">MHARVALRRPSIRSAFGNDWQQVIASLASPPPLQAPPWPDAHTLGIEGVRAAGEPDLKSLGLDRKLSRTMEKQSRLMLAAAADTAGIAEVEQRAQTGLYLGLPMVDEPIPTWSALQNWHEDGRRTPFGVHLQRETPPFSGLSMLNSSAAAHIASTLRISGSLAVYSAFADAGLNALIDGACAVAEGDCDEALVGAVSPKLDPLLPVQLAAWDLSPARLPPAEAAGCVMLEHAAAEDDVLLLGYARGFERHRLQGEEVLGSLIDAALAMASRRNEDIGWLLYSAPWHSAQVVALGRVLDARWQLDTPPRFAVERVFGRLGPAAALVAANLAVTGLREGRCWSSNGRAAEARPLVARNALVITLAPLGQCAVAVLGGGDA</sequence>
<gene>
    <name evidence="2" type="ORF">N4264_05485</name>
</gene>
<dbReference type="Gene3D" id="3.40.47.10">
    <property type="match status" value="1"/>
</dbReference>
<dbReference type="SUPFAM" id="SSF53901">
    <property type="entry name" value="Thiolase-like"/>
    <property type="match status" value="1"/>
</dbReference>
<evidence type="ECO:0000313" key="2">
    <source>
        <dbReference type="EMBL" id="UXI69103.1"/>
    </source>
</evidence>
<dbReference type="RefSeq" id="WP_261696061.1">
    <property type="nucleotide sequence ID" value="NZ_CP104694.1"/>
</dbReference>
<name>A0ABY6BIC3_9GAMM</name>
<dbReference type="InterPro" id="IPR016039">
    <property type="entry name" value="Thiolase-like"/>
</dbReference>
<accession>A0ABY6BIC3</accession>
<proteinExistence type="predicted"/>
<dbReference type="Pfam" id="PF00109">
    <property type="entry name" value="ketoacyl-synt"/>
    <property type="match status" value="1"/>
</dbReference>
<organism evidence="2 3">
    <name type="scientific">Tahibacter amnicola</name>
    <dbReference type="NCBI Taxonomy" id="2976241"/>
    <lineage>
        <taxon>Bacteria</taxon>
        <taxon>Pseudomonadati</taxon>
        <taxon>Pseudomonadota</taxon>
        <taxon>Gammaproteobacteria</taxon>
        <taxon>Lysobacterales</taxon>
        <taxon>Rhodanobacteraceae</taxon>
        <taxon>Tahibacter</taxon>
    </lineage>
</organism>
<keyword evidence="3" id="KW-1185">Reference proteome</keyword>
<dbReference type="EMBL" id="CP104694">
    <property type="protein sequence ID" value="UXI69103.1"/>
    <property type="molecule type" value="Genomic_DNA"/>
</dbReference>
<dbReference type="Proteomes" id="UP001064632">
    <property type="component" value="Chromosome"/>
</dbReference>
<reference evidence="2" key="1">
    <citation type="submission" date="2022-09" db="EMBL/GenBank/DDBJ databases">
        <title>Tahibacter sp. nov., isolated from a fresh water.</title>
        <authorList>
            <person name="Baek J.H."/>
            <person name="Lee J.K."/>
            <person name="Kim J.M."/>
            <person name="Jeon C.O."/>
        </authorList>
    </citation>
    <scope>NUCLEOTIDE SEQUENCE</scope>
    <source>
        <strain evidence="2">W38</strain>
    </source>
</reference>
<evidence type="ECO:0000259" key="1">
    <source>
        <dbReference type="Pfam" id="PF00109"/>
    </source>
</evidence>
<feature type="domain" description="Beta-ketoacyl synthase-like N-terminal" evidence="1">
    <location>
        <begin position="66"/>
        <end position="214"/>
    </location>
</feature>
<protein>
    <recommendedName>
        <fullName evidence="1">Beta-ketoacyl synthase-like N-terminal domain-containing protein</fullName>
    </recommendedName>
</protein>
<dbReference type="InterPro" id="IPR014030">
    <property type="entry name" value="Ketoacyl_synth_N"/>
</dbReference>